<organism evidence="6 7">
    <name type="scientific">Bordetella flabilis</name>
    <dbReference type="NCBI Taxonomy" id="463014"/>
    <lineage>
        <taxon>Bacteria</taxon>
        <taxon>Pseudomonadati</taxon>
        <taxon>Pseudomonadota</taxon>
        <taxon>Betaproteobacteria</taxon>
        <taxon>Burkholderiales</taxon>
        <taxon>Alcaligenaceae</taxon>
        <taxon>Bordetella</taxon>
    </lineage>
</organism>
<dbReference type="Gene3D" id="1.10.357.10">
    <property type="entry name" value="Tetracycline Repressor, domain 2"/>
    <property type="match status" value="1"/>
</dbReference>
<keyword evidence="1" id="KW-0805">Transcription regulation</keyword>
<dbReference type="InterPro" id="IPR041669">
    <property type="entry name" value="TetR_C_15"/>
</dbReference>
<dbReference type="Pfam" id="PF17918">
    <property type="entry name" value="TetR_C_15"/>
    <property type="match status" value="1"/>
</dbReference>
<dbReference type="InterPro" id="IPR001647">
    <property type="entry name" value="HTH_TetR"/>
</dbReference>
<dbReference type="InterPro" id="IPR009057">
    <property type="entry name" value="Homeodomain-like_sf"/>
</dbReference>
<keyword evidence="3" id="KW-0804">Transcription</keyword>
<keyword evidence="7" id="KW-1185">Reference proteome</keyword>
<dbReference type="RefSeq" id="WP_066658476.1">
    <property type="nucleotide sequence ID" value="NZ_CBCSCL010000001.1"/>
</dbReference>
<evidence type="ECO:0000256" key="2">
    <source>
        <dbReference type="ARBA" id="ARBA00023125"/>
    </source>
</evidence>
<evidence type="ECO:0000256" key="4">
    <source>
        <dbReference type="PROSITE-ProRule" id="PRU00335"/>
    </source>
</evidence>
<dbReference type="Pfam" id="PF00440">
    <property type="entry name" value="TetR_N"/>
    <property type="match status" value="1"/>
</dbReference>
<dbReference type="PANTHER" id="PTHR30055">
    <property type="entry name" value="HTH-TYPE TRANSCRIPTIONAL REGULATOR RUTR"/>
    <property type="match status" value="1"/>
</dbReference>
<dbReference type="PANTHER" id="PTHR30055:SF234">
    <property type="entry name" value="HTH-TYPE TRANSCRIPTIONAL REGULATOR BETI"/>
    <property type="match status" value="1"/>
</dbReference>
<accession>A0A193GF76</accession>
<dbReference type="GO" id="GO:0000976">
    <property type="term" value="F:transcription cis-regulatory region binding"/>
    <property type="evidence" value="ECO:0007669"/>
    <property type="project" value="TreeGrafter"/>
</dbReference>
<reference evidence="6 7" key="1">
    <citation type="submission" date="2016-06" db="EMBL/GenBank/DDBJ databases">
        <title>Complete genome sequences of Bordetella bronchialis and Bordetella flabilis.</title>
        <authorList>
            <person name="LiPuma J.J."/>
            <person name="Spilker T."/>
        </authorList>
    </citation>
    <scope>NUCLEOTIDE SEQUENCE [LARGE SCALE GENOMIC DNA]</scope>
    <source>
        <strain evidence="6 7">AU10664</strain>
    </source>
</reference>
<dbReference type="PROSITE" id="PS50977">
    <property type="entry name" value="HTH_TETR_2"/>
    <property type="match status" value="1"/>
</dbReference>
<evidence type="ECO:0000313" key="6">
    <source>
        <dbReference type="EMBL" id="ANN77944.1"/>
    </source>
</evidence>
<dbReference type="EMBL" id="CP016172">
    <property type="protein sequence ID" value="ANN77944.1"/>
    <property type="molecule type" value="Genomic_DNA"/>
</dbReference>
<evidence type="ECO:0000256" key="1">
    <source>
        <dbReference type="ARBA" id="ARBA00023015"/>
    </source>
</evidence>
<dbReference type="GO" id="GO:0003700">
    <property type="term" value="F:DNA-binding transcription factor activity"/>
    <property type="evidence" value="ECO:0007669"/>
    <property type="project" value="TreeGrafter"/>
</dbReference>
<evidence type="ECO:0000313" key="7">
    <source>
        <dbReference type="Proteomes" id="UP000091926"/>
    </source>
</evidence>
<sequence length="219" mass="23209">MSTGKTPLKPRKSPVQARSLATVEALHMATIQVLMREGLSRCTTTRVAARAGISVGSLYQYYPNRDALLAAVLKNHLDGIASVVDRTCLEYRGKPVSKMAAGLVTAFLAEKLRNPEESKTLYAVAADRGGAELAGRAQARMVASIAAMLASAPRAHFDDPTVTAVISLNALVGPVRAVLEGKTPAGFEAGLEPQLTLLLTAYFKAHRNTAKTARGRTPA</sequence>
<protein>
    <submittedName>
        <fullName evidence="6">Transcriptional regulator</fullName>
    </submittedName>
</protein>
<dbReference type="InterPro" id="IPR050109">
    <property type="entry name" value="HTH-type_TetR-like_transc_reg"/>
</dbReference>
<dbReference type="AlphaFoldDB" id="A0A193GF76"/>
<dbReference type="OrthoDB" id="9816320at2"/>
<dbReference type="Proteomes" id="UP000091926">
    <property type="component" value="Chromosome"/>
</dbReference>
<dbReference type="SUPFAM" id="SSF46689">
    <property type="entry name" value="Homeodomain-like"/>
    <property type="match status" value="1"/>
</dbReference>
<proteinExistence type="predicted"/>
<feature type="DNA-binding region" description="H-T-H motif" evidence="4">
    <location>
        <begin position="43"/>
        <end position="62"/>
    </location>
</feature>
<feature type="domain" description="HTH tetR-type" evidence="5">
    <location>
        <begin position="20"/>
        <end position="80"/>
    </location>
</feature>
<name>A0A193GF76_9BORD</name>
<dbReference type="STRING" id="463014.BAU07_13355"/>
<dbReference type="KEGG" id="bfz:BAU07_13355"/>
<gene>
    <name evidence="6" type="ORF">BAU07_13355</name>
</gene>
<keyword evidence="2 4" id="KW-0238">DNA-binding</keyword>
<evidence type="ECO:0000256" key="3">
    <source>
        <dbReference type="ARBA" id="ARBA00023163"/>
    </source>
</evidence>
<evidence type="ECO:0000259" key="5">
    <source>
        <dbReference type="PROSITE" id="PS50977"/>
    </source>
</evidence>